<organism evidence="1">
    <name type="scientific">marine sediment metagenome</name>
    <dbReference type="NCBI Taxonomy" id="412755"/>
    <lineage>
        <taxon>unclassified sequences</taxon>
        <taxon>metagenomes</taxon>
        <taxon>ecological metagenomes</taxon>
    </lineage>
</organism>
<evidence type="ECO:0000313" key="1">
    <source>
        <dbReference type="EMBL" id="GAI43708.1"/>
    </source>
</evidence>
<dbReference type="Pfam" id="PF13174">
    <property type="entry name" value="TPR_6"/>
    <property type="match status" value="1"/>
</dbReference>
<sequence>MVIDNYPNSTWSNGPEIPPDAQYQIGWCYEQLEQWSDAIIAYQKVIDNYPNSTWGGGSSIPADAQSRIDWINENHPPS</sequence>
<dbReference type="SUPFAM" id="SSF48452">
    <property type="entry name" value="TPR-like"/>
    <property type="match status" value="1"/>
</dbReference>
<accession>X1NJE7</accession>
<comment type="caution">
    <text evidence="1">The sequence shown here is derived from an EMBL/GenBank/DDBJ whole genome shotgun (WGS) entry which is preliminary data.</text>
</comment>
<reference evidence="1" key="1">
    <citation type="journal article" date="2014" name="Front. Microbiol.">
        <title>High frequency of phylogenetically diverse reductive dehalogenase-homologous genes in deep subseafloor sedimentary metagenomes.</title>
        <authorList>
            <person name="Kawai M."/>
            <person name="Futagami T."/>
            <person name="Toyoda A."/>
            <person name="Takaki Y."/>
            <person name="Nishi S."/>
            <person name="Hori S."/>
            <person name="Arai W."/>
            <person name="Tsubouchi T."/>
            <person name="Morono Y."/>
            <person name="Uchiyama I."/>
            <person name="Ito T."/>
            <person name="Fujiyama A."/>
            <person name="Inagaki F."/>
            <person name="Takami H."/>
        </authorList>
    </citation>
    <scope>NUCLEOTIDE SEQUENCE</scope>
    <source>
        <strain evidence="1">Expedition CK06-06</strain>
    </source>
</reference>
<dbReference type="SMART" id="SM00028">
    <property type="entry name" value="TPR"/>
    <property type="match status" value="1"/>
</dbReference>
<proteinExistence type="predicted"/>
<dbReference type="EMBL" id="BARV01033295">
    <property type="protein sequence ID" value="GAI43708.1"/>
    <property type="molecule type" value="Genomic_DNA"/>
</dbReference>
<dbReference type="Gene3D" id="1.25.40.10">
    <property type="entry name" value="Tetratricopeptide repeat domain"/>
    <property type="match status" value="1"/>
</dbReference>
<gene>
    <name evidence="1" type="ORF">S06H3_52356</name>
</gene>
<name>X1NJE7_9ZZZZ</name>
<protein>
    <submittedName>
        <fullName evidence="1">Uncharacterized protein</fullName>
    </submittedName>
</protein>
<dbReference type="InterPro" id="IPR011990">
    <property type="entry name" value="TPR-like_helical_dom_sf"/>
</dbReference>
<dbReference type="PROSITE" id="PS50005">
    <property type="entry name" value="TPR"/>
    <property type="match status" value="1"/>
</dbReference>
<dbReference type="InterPro" id="IPR019734">
    <property type="entry name" value="TPR_rpt"/>
</dbReference>
<dbReference type="AlphaFoldDB" id="X1NJE7"/>